<dbReference type="SUPFAM" id="SSF52540">
    <property type="entry name" value="P-loop containing nucleoside triphosphate hydrolases"/>
    <property type="match status" value="1"/>
</dbReference>
<evidence type="ECO:0000313" key="2">
    <source>
        <dbReference type="EMBL" id="AGY35473.1"/>
    </source>
</evidence>
<gene>
    <name evidence="2" type="ORF">LMV7_p00520</name>
</gene>
<dbReference type="PANTHER" id="PTHR13696">
    <property type="entry name" value="P-LOOP CONTAINING NUCLEOSIDE TRIPHOSPHATE HYDROLASE"/>
    <property type="match status" value="1"/>
</dbReference>
<organism evidence="2">
    <name type="scientific">Micrococcus sp. V7</name>
    <dbReference type="NCBI Taxonomy" id="404582"/>
    <lineage>
        <taxon>Bacteria</taxon>
        <taxon>Bacillati</taxon>
        <taxon>Actinomycetota</taxon>
        <taxon>Actinomycetes</taxon>
        <taxon>Micrococcales</taxon>
        <taxon>Micrococcaceae</taxon>
        <taxon>Micrococcus</taxon>
    </lineage>
</organism>
<name>U5NWJ9_9MICC</name>
<keyword evidence="2" id="KW-0614">Plasmid</keyword>
<dbReference type="AlphaFoldDB" id="U5NWJ9"/>
<reference evidence="2" key="1">
    <citation type="journal article" date="2013" name="Genome Announc.">
        <title>First complete sequence of a giant linear plasmid from a micrococcus strain isolated from an extremely high-altitude lake.</title>
        <authorList>
            <person name="Dib J.R."/>
            <person name="Schuldes J."/>
            <person name="Thurmer A."/>
            <person name="Farias M.E."/>
            <person name="Daniel R."/>
            <person name="Meinhardt F."/>
        </authorList>
    </citation>
    <scope>NUCLEOTIDE SEQUENCE</scope>
    <source>
        <strain evidence="2">V7</strain>
        <plasmid evidence="2">pLMV7</plasmid>
    </source>
</reference>
<geneLocation type="plasmid" evidence="2">
    <name>pLMV7</name>
</geneLocation>
<accession>U5NWJ9</accession>
<dbReference type="CDD" id="cd02042">
    <property type="entry name" value="ParAB_family"/>
    <property type="match status" value="1"/>
</dbReference>
<evidence type="ECO:0000259" key="1">
    <source>
        <dbReference type="Pfam" id="PF13614"/>
    </source>
</evidence>
<dbReference type="EMBL" id="KF577591">
    <property type="protein sequence ID" value="AGY35473.1"/>
    <property type="molecule type" value="Genomic_DNA"/>
</dbReference>
<proteinExistence type="predicted"/>
<dbReference type="InterPro" id="IPR025669">
    <property type="entry name" value="AAA_dom"/>
</dbReference>
<sequence>MAHTLAVANQKGGVGKTSTTFHLAGAAARRGLRTLVIDADPQGNLTSSLGPADLAADSVGLADALSPNTDETLSDVIVQTEWEGVDLVPTTGTTLAAVQQEIASLSLGREHVMRQRLEQLGDTYELVLIDCPPSLDALSINAFTAASEVVVVTHADKYAGEGLIKLAGTMSQVRQFCARPDLRIAGIIFNAYDPNVKEQAHWYREINAAAEQMEIPVVHPPVPKRITLVECTFSGTRLDLSRDRRAADLVPIFDRHLRTLHPAS</sequence>
<dbReference type="InterPro" id="IPR050678">
    <property type="entry name" value="DNA_Partitioning_ATPase"/>
</dbReference>
<dbReference type="InterPro" id="IPR027417">
    <property type="entry name" value="P-loop_NTPase"/>
</dbReference>
<feature type="domain" description="AAA" evidence="1">
    <location>
        <begin position="3"/>
        <end position="182"/>
    </location>
</feature>
<dbReference type="Pfam" id="PF13614">
    <property type="entry name" value="AAA_31"/>
    <property type="match status" value="1"/>
</dbReference>
<dbReference type="RefSeq" id="WP_023190109.1">
    <property type="nucleotide sequence ID" value="NC_022599.1"/>
</dbReference>
<protein>
    <submittedName>
        <fullName evidence="2">Plasmid partition protein-like protein ParB</fullName>
    </submittedName>
</protein>
<dbReference type="PANTHER" id="PTHR13696:SF52">
    <property type="entry name" value="PARA FAMILY PROTEIN CT_582"/>
    <property type="match status" value="1"/>
</dbReference>
<dbReference type="Gene3D" id="3.40.50.300">
    <property type="entry name" value="P-loop containing nucleotide triphosphate hydrolases"/>
    <property type="match status" value="1"/>
</dbReference>